<feature type="domain" description="Polysaccharide pyruvyl transferase" evidence="1">
    <location>
        <begin position="145"/>
        <end position="254"/>
    </location>
</feature>
<protein>
    <recommendedName>
        <fullName evidence="1">Polysaccharide pyruvyl transferase domain-containing protein</fullName>
    </recommendedName>
</protein>
<gene>
    <name evidence="2" type="ORF">EH243_14670</name>
</gene>
<dbReference type="InterPro" id="IPR007345">
    <property type="entry name" value="Polysacch_pyruvyl_Trfase"/>
</dbReference>
<organism evidence="2 3">
    <name type="scientific">Amphritea opalescens</name>
    <dbReference type="NCBI Taxonomy" id="2490544"/>
    <lineage>
        <taxon>Bacteria</taxon>
        <taxon>Pseudomonadati</taxon>
        <taxon>Pseudomonadota</taxon>
        <taxon>Gammaproteobacteria</taxon>
        <taxon>Oceanospirillales</taxon>
        <taxon>Oceanospirillaceae</taxon>
        <taxon>Amphritea</taxon>
    </lineage>
</organism>
<dbReference type="EMBL" id="RQXW01000015">
    <property type="protein sequence ID" value="RTE64921.1"/>
    <property type="molecule type" value="Genomic_DNA"/>
</dbReference>
<dbReference type="RefSeq" id="WP_126159421.1">
    <property type="nucleotide sequence ID" value="NZ_RQXW01000015.1"/>
</dbReference>
<keyword evidence="3" id="KW-1185">Reference proteome</keyword>
<evidence type="ECO:0000313" key="3">
    <source>
        <dbReference type="Proteomes" id="UP000283087"/>
    </source>
</evidence>
<accession>A0A430KN47</accession>
<evidence type="ECO:0000259" key="1">
    <source>
        <dbReference type="Pfam" id="PF04230"/>
    </source>
</evidence>
<evidence type="ECO:0000313" key="2">
    <source>
        <dbReference type="EMBL" id="RTE64921.1"/>
    </source>
</evidence>
<name>A0A430KN47_9GAMM</name>
<reference evidence="2 3" key="1">
    <citation type="submission" date="2018-11" db="EMBL/GenBank/DDBJ databases">
        <title>The draft genome sequence of Amphritea opalescens ANRC-JH13T.</title>
        <authorList>
            <person name="Fang Z."/>
            <person name="Zhang Y."/>
            <person name="Han X."/>
        </authorList>
    </citation>
    <scope>NUCLEOTIDE SEQUENCE [LARGE SCALE GENOMIC DNA]</scope>
    <source>
        <strain evidence="2 3">ANRC-JH13</strain>
    </source>
</reference>
<comment type="caution">
    <text evidence="2">The sequence shown here is derived from an EMBL/GenBank/DDBJ whole genome shotgun (WGS) entry which is preliminary data.</text>
</comment>
<dbReference type="Pfam" id="PF04230">
    <property type="entry name" value="PS_pyruv_trans"/>
    <property type="match status" value="1"/>
</dbReference>
<sequence length="340" mass="38192">MDFFDYKYSRRVRRLLINEASKAADCNDYRKLKRLVTSGLESKYPNVKNVARAKNVILELEHMMQGVGCKNSRIPLWWADTPYPGNLGDSLNPWLINGLTGTPPVKASLITPNVMLAIGSTAQKAEDHTSIWGSGFISKDSPVNPNSNYCAVRGPLSRHMVVKSQGECPDVYGDPAVFMPLIFPRTKKDSGRIGFIPHYIHEHLVKDGDCFTLSVKRASMIDFREFVDDLCECSYVFSSSLHGLILARAYGIPARRVVFSEQALAGDDMKFDDYYLGVGVKNVSDAVDFSQLDNWDEANLKKYRSFEEPVEFNGSNLLSCFPYSDHLVDGIIDRAKYIFA</sequence>
<dbReference type="Proteomes" id="UP000283087">
    <property type="component" value="Unassembled WGS sequence"/>
</dbReference>
<dbReference type="AlphaFoldDB" id="A0A430KN47"/>
<dbReference type="OrthoDB" id="9803627at2"/>
<proteinExistence type="predicted"/>